<comment type="caution">
    <text evidence="2">The sequence shown here is derived from an EMBL/GenBank/DDBJ whole genome shotgun (WGS) entry which is preliminary data.</text>
</comment>
<proteinExistence type="predicted"/>
<dbReference type="SUPFAM" id="SSF53756">
    <property type="entry name" value="UDP-Glycosyltransferase/glycogen phosphorylase"/>
    <property type="match status" value="1"/>
</dbReference>
<keyword evidence="3" id="KW-1185">Reference proteome</keyword>
<dbReference type="Gene3D" id="3.40.50.11010">
    <property type="match status" value="1"/>
</dbReference>
<reference evidence="2 3" key="1">
    <citation type="submission" date="2018-04" db="EMBL/GenBank/DDBJ databases">
        <title>Genomic Encyclopedia of Type Strains, Phase III (KMG-III): the genomes of soil and plant-associated and newly described type strains.</title>
        <authorList>
            <person name="Whitman W."/>
        </authorList>
    </citation>
    <scope>NUCLEOTIDE SEQUENCE [LARGE SCALE GENOMIC DNA]</scope>
    <source>
        <strain evidence="2 3">NW12</strain>
    </source>
</reference>
<evidence type="ECO:0000313" key="2">
    <source>
        <dbReference type="EMBL" id="PTM47436.1"/>
    </source>
</evidence>
<gene>
    <name evidence="2" type="ORF">C8J24_0833</name>
</gene>
<accession>A0A2T4YUF2</accession>
<sequence length="384" mass="42749">MSDKPAPAQPKRSRVVILSAFQDYRTPKRASIHQVAHALAQDGCDVSFISTRFSLISKKKGDSRLFLWDQANAWHKVDGVNCYLWRTPLHPFATNNAVADAVMAKLFPLFARLPNADIDGAFQAADYIVIESSVAAIFIDRIKRLNPTAKIIYYATDRLDTVGAHPYVRRHLVKNARHIDHVCLRSTKMVSDFLWAKDRLYRAEFGIDPADFETVGPSPYTAQRNAVAVGSMLFDESFFHAVAPQFPDVHFHVIGCGKSFKGPDNVFVHKEMPFRATLPYIKHASIGIAPYRLAPGVEYLAESSLKLGQYEYLQIPAVCPDFAVGANPFRAGYVSNDPASMIAATEKALALAGQVPARHFSTWTEVADRVLRPENYPDARIVAD</sequence>
<dbReference type="AlphaFoldDB" id="A0A2T4YUF2"/>
<evidence type="ECO:0000313" key="3">
    <source>
        <dbReference type="Proteomes" id="UP000240996"/>
    </source>
</evidence>
<evidence type="ECO:0000259" key="1">
    <source>
        <dbReference type="Pfam" id="PF22059"/>
    </source>
</evidence>
<feature type="domain" description="Glucuronosyltransferase GumK N-terminal" evidence="1">
    <location>
        <begin position="18"/>
        <end position="184"/>
    </location>
</feature>
<dbReference type="EMBL" id="PZZN01000001">
    <property type="protein sequence ID" value="PTM47436.1"/>
    <property type="molecule type" value="Genomic_DNA"/>
</dbReference>
<dbReference type="GO" id="GO:0016740">
    <property type="term" value="F:transferase activity"/>
    <property type="evidence" value="ECO:0007669"/>
    <property type="project" value="UniProtKB-KW"/>
</dbReference>
<dbReference type="RefSeq" id="WP_107930484.1">
    <property type="nucleotide sequence ID" value="NZ_PZZN01000001.1"/>
</dbReference>
<dbReference type="Gene3D" id="3.40.50.2000">
    <property type="entry name" value="Glycogen Phosphorylase B"/>
    <property type="match status" value="1"/>
</dbReference>
<name>A0A2T4YUF2_9SPHN</name>
<keyword evidence="2" id="KW-0808">Transferase</keyword>
<dbReference type="Proteomes" id="UP000240996">
    <property type="component" value="Unassembled WGS sequence"/>
</dbReference>
<dbReference type="Pfam" id="PF22059">
    <property type="entry name" value="GumK_N"/>
    <property type="match status" value="1"/>
</dbReference>
<protein>
    <submittedName>
        <fullName evidence="2">2-beta-glucuronyltransferase</fullName>
    </submittedName>
</protein>
<organism evidence="2 3">
    <name type="scientific">Sphingomonas aerolata</name>
    <dbReference type="NCBI Taxonomy" id="185951"/>
    <lineage>
        <taxon>Bacteria</taxon>
        <taxon>Pseudomonadati</taxon>
        <taxon>Pseudomonadota</taxon>
        <taxon>Alphaproteobacteria</taxon>
        <taxon>Sphingomonadales</taxon>
        <taxon>Sphingomonadaceae</taxon>
        <taxon>Sphingomonas</taxon>
    </lineage>
</organism>
<dbReference type="InterPro" id="IPR054299">
    <property type="entry name" value="GumK_N"/>
</dbReference>